<dbReference type="Pfam" id="PF21057">
    <property type="entry name" value="Hikeshi-like_C"/>
    <property type="match status" value="1"/>
</dbReference>
<organism evidence="2 3">
    <name type="scientific">Strigomonas culicis</name>
    <dbReference type="NCBI Taxonomy" id="28005"/>
    <lineage>
        <taxon>Eukaryota</taxon>
        <taxon>Discoba</taxon>
        <taxon>Euglenozoa</taxon>
        <taxon>Kinetoplastea</taxon>
        <taxon>Metakinetoplastina</taxon>
        <taxon>Trypanosomatida</taxon>
        <taxon>Trypanosomatidae</taxon>
        <taxon>Strigomonadinae</taxon>
        <taxon>Strigomonas</taxon>
    </lineage>
</organism>
<dbReference type="EMBL" id="ATMH01006983">
    <property type="protein sequence ID" value="EPY24830.1"/>
    <property type="molecule type" value="Genomic_DNA"/>
</dbReference>
<evidence type="ECO:0000259" key="1">
    <source>
        <dbReference type="Pfam" id="PF21057"/>
    </source>
</evidence>
<feature type="domain" description="Hikeshi-like C-terminal" evidence="1">
    <location>
        <begin position="163"/>
        <end position="226"/>
    </location>
</feature>
<evidence type="ECO:0000313" key="2">
    <source>
        <dbReference type="EMBL" id="EPY24830.1"/>
    </source>
</evidence>
<protein>
    <recommendedName>
        <fullName evidence="1">Hikeshi-like C-terminal domain-containing protein</fullName>
    </recommendedName>
</protein>
<dbReference type="InterPro" id="IPR048364">
    <property type="entry name" value="Hikeshi-like_C"/>
</dbReference>
<keyword evidence="3" id="KW-1185">Reference proteome</keyword>
<accession>S9VNH8</accession>
<dbReference type="PANTHER" id="PTHR12925:SF0">
    <property type="entry name" value="PROTEIN HIKESHI"/>
    <property type="match status" value="1"/>
</dbReference>
<dbReference type="OrthoDB" id="10248398at2759"/>
<evidence type="ECO:0000313" key="3">
    <source>
        <dbReference type="Proteomes" id="UP000015354"/>
    </source>
</evidence>
<dbReference type="AlphaFoldDB" id="S9VNH8"/>
<name>S9VNH8_9TRYP</name>
<dbReference type="GO" id="GO:0006606">
    <property type="term" value="P:protein import into nucleus"/>
    <property type="evidence" value="ECO:0007669"/>
    <property type="project" value="TreeGrafter"/>
</dbReference>
<sequence>MSCPRENFFNTSSAFGLLLPGRPLRTDVVQVDADRWTISIGSAPQSFSVFLTNATGPLAAVSAIGIYAAREADHLFEYVGYLTQDYPTTVVTLPSSLLSVCTPVAVVVGFCLQTRADIANMESAASGGERGSAGMCFAPNAAYCGGTGTPSVQQAQAATKCAMAEKILGEFYNFVMSYGRSVNPGQPLCLSVSDTTEDYVLMPGNFVDKWRERMRTKIEKDSAFWTS</sequence>
<gene>
    <name evidence="2" type="ORF">STCU_06983</name>
</gene>
<dbReference type="Proteomes" id="UP000015354">
    <property type="component" value="Unassembled WGS sequence"/>
</dbReference>
<dbReference type="PANTHER" id="PTHR12925">
    <property type="entry name" value="HIKESHI FAMILY MEMBER"/>
    <property type="match status" value="1"/>
</dbReference>
<dbReference type="GO" id="GO:0005829">
    <property type="term" value="C:cytosol"/>
    <property type="evidence" value="ECO:0007669"/>
    <property type="project" value="TreeGrafter"/>
</dbReference>
<reference evidence="2 3" key="1">
    <citation type="journal article" date="2013" name="PLoS ONE">
        <title>Predicting the Proteins of Angomonas deanei, Strigomonas culicis and Their Respective Endosymbionts Reveals New Aspects of the Trypanosomatidae Family.</title>
        <authorList>
            <person name="Motta M.C."/>
            <person name="Martins A.C."/>
            <person name="de Souza S.S."/>
            <person name="Catta-Preta C.M."/>
            <person name="Silva R."/>
            <person name="Klein C.C."/>
            <person name="de Almeida L.G."/>
            <person name="de Lima Cunha O."/>
            <person name="Ciapina L.P."/>
            <person name="Brocchi M."/>
            <person name="Colabardini A.C."/>
            <person name="de Araujo Lima B."/>
            <person name="Machado C.R."/>
            <person name="de Almeida Soares C.M."/>
            <person name="Probst C.M."/>
            <person name="de Menezes C.B."/>
            <person name="Thompson C.E."/>
            <person name="Bartholomeu D.C."/>
            <person name="Gradia D.F."/>
            <person name="Pavoni D.P."/>
            <person name="Grisard E.C."/>
            <person name="Fantinatti-Garboggini F."/>
            <person name="Marchini F.K."/>
            <person name="Rodrigues-Luiz G.F."/>
            <person name="Wagner G."/>
            <person name="Goldman G.H."/>
            <person name="Fietto J.L."/>
            <person name="Elias M.C."/>
            <person name="Goldman M.H."/>
            <person name="Sagot M.F."/>
            <person name="Pereira M."/>
            <person name="Stoco P.H."/>
            <person name="de Mendonca-Neto R.P."/>
            <person name="Teixeira S.M."/>
            <person name="Maciel T.E."/>
            <person name="de Oliveira Mendes T.A."/>
            <person name="Urmenyi T.P."/>
            <person name="de Souza W."/>
            <person name="Schenkman S."/>
            <person name="de Vasconcelos A.T."/>
        </authorList>
    </citation>
    <scope>NUCLEOTIDE SEQUENCE [LARGE SCALE GENOMIC DNA]</scope>
</reference>
<proteinExistence type="predicted"/>
<dbReference type="GO" id="GO:0061608">
    <property type="term" value="F:nuclear import signal receptor activity"/>
    <property type="evidence" value="ECO:0007669"/>
    <property type="project" value="TreeGrafter"/>
</dbReference>
<comment type="caution">
    <text evidence="2">The sequence shown here is derived from an EMBL/GenBank/DDBJ whole genome shotgun (WGS) entry which is preliminary data.</text>
</comment>
<dbReference type="GO" id="GO:0005634">
    <property type="term" value="C:nucleus"/>
    <property type="evidence" value="ECO:0007669"/>
    <property type="project" value="TreeGrafter"/>
</dbReference>
<dbReference type="InterPro" id="IPR031318">
    <property type="entry name" value="OPI10"/>
</dbReference>